<comment type="caution">
    <text evidence="4">The sequence shown here is derived from an EMBL/GenBank/DDBJ whole genome shotgun (WGS) entry which is preliminary data.</text>
</comment>
<evidence type="ECO:0000313" key="4">
    <source>
        <dbReference type="EMBL" id="RHN45336.1"/>
    </source>
</evidence>
<keyword evidence="3" id="KW-0732">Signal</keyword>
<dbReference type="PANTHER" id="PTHR11802:SF281">
    <property type="entry name" value="CARBOXYPEPTIDASE"/>
    <property type="match status" value="1"/>
</dbReference>
<dbReference type="GO" id="GO:0004185">
    <property type="term" value="F:serine-type carboxypeptidase activity"/>
    <property type="evidence" value="ECO:0007669"/>
    <property type="project" value="UniProtKB-EC"/>
</dbReference>
<dbReference type="Proteomes" id="UP000265566">
    <property type="component" value="Chromosome 7"/>
</dbReference>
<evidence type="ECO:0000256" key="1">
    <source>
        <dbReference type="ARBA" id="ARBA00009431"/>
    </source>
</evidence>
<dbReference type="FunFam" id="3.40.50.1820:FF:000912">
    <property type="entry name" value="Uncharacterized protein"/>
    <property type="match status" value="1"/>
</dbReference>
<feature type="chain" id="PRO_5017354388" evidence="3">
    <location>
        <begin position="24"/>
        <end position="149"/>
    </location>
</feature>
<dbReference type="AlphaFoldDB" id="A0A396GW30"/>
<name>A0A396GW30_MEDTR</name>
<dbReference type="Gramene" id="rna39615">
    <property type="protein sequence ID" value="RHN45336.1"/>
    <property type="gene ID" value="gene39615"/>
</dbReference>
<dbReference type="InterPro" id="IPR029058">
    <property type="entry name" value="AB_hydrolase_fold"/>
</dbReference>
<sequence length="149" mass="16886">MTTSKTLLMFIGVFFVEKPLILGVGVNSTLEDKIKSLPQQPKVGFQQFSGLLTFDTHHRSLFYYFVEAEVDPASKPVVLWLNGGPGCSSVRQGAFSEHGPFRPTTKGLVKNPFSWNKCNTTTFFHFCLFLIFFIFIFVLKIYFSTFCSS</sequence>
<dbReference type="GO" id="GO:0006508">
    <property type="term" value="P:proteolysis"/>
    <property type="evidence" value="ECO:0007669"/>
    <property type="project" value="InterPro"/>
</dbReference>
<keyword evidence="2" id="KW-1133">Transmembrane helix</keyword>
<keyword evidence="4" id="KW-0378">Hydrolase</keyword>
<organism evidence="4">
    <name type="scientific">Medicago truncatula</name>
    <name type="common">Barrel medic</name>
    <name type="synonym">Medicago tribuloides</name>
    <dbReference type="NCBI Taxonomy" id="3880"/>
    <lineage>
        <taxon>Eukaryota</taxon>
        <taxon>Viridiplantae</taxon>
        <taxon>Streptophyta</taxon>
        <taxon>Embryophyta</taxon>
        <taxon>Tracheophyta</taxon>
        <taxon>Spermatophyta</taxon>
        <taxon>Magnoliopsida</taxon>
        <taxon>eudicotyledons</taxon>
        <taxon>Gunneridae</taxon>
        <taxon>Pentapetalae</taxon>
        <taxon>rosids</taxon>
        <taxon>fabids</taxon>
        <taxon>Fabales</taxon>
        <taxon>Fabaceae</taxon>
        <taxon>Papilionoideae</taxon>
        <taxon>50 kb inversion clade</taxon>
        <taxon>NPAAA clade</taxon>
        <taxon>Hologalegina</taxon>
        <taxon>IRL clade</taxon>
        <taxon>Trifolieae</taxon>
        <taxon>Medicago</taxon>
    </lineage>
</organism>
<keyword evidence="2" id="KW-0812">Transmembrane</keyword>
<evidence type="ECO:0000256" key="3">
    <source>
        <dbReference type="SAM" id="SignalP"/>
    </source>
</evidence>
<keyword evidence="4" id="KW-0121">Carboxypeptidase</keyword>
<dbReference type="SUPFAM" id="SSF53474">
    <property type="entry name" value="alpha/beta-Hydrolases"/>
    <property type="match status" value="1"/>
</dbReference>
<gene>
    <name evidence="4" type="ORF">MtrunA17_Chr7g0229631</name>
</gene>
<protein>
    <submittedName>
        <fullName evidence="4">Putative carboxypeptidase D</fullName>
        <ecNumber evidence="4">3.4.16.6</ecNumber>
    </submittedName>
</protein>
<comment type="similarity">
    <text evidence="1">Belongs to the peptidase S10 family.</text>
</comment>
<dbReference type="EMBL" id="PSQE01000007">
    <property type="protein sequence ID" value="RHN45336.1"/>
    <property type="molecule type" value="Genomic_DNA"/>
</dbReference>
<dbReference type="PANTHER" id="PTHR11802">
    <property type="entry name" value="SERINE PROTEASE FAMILY S10 SERINE CARBOXYPEPTIDASE"/>
    <property type="match status" value="1"/>
</dbReference>
<reference evidence="4" key="1">
    <citation type="journal article" date="2018" name="Nat. Plants">
        <title>Whole-genome landscape of Medicago truncatula symbiotic genes.</title>
        <authorList>
            <person name="Pecrix Y."/>
            <person name="Gamas P."/>
            <person name="Carrere S."/>
        </authorList>
    </citation>
    <scope>NUCLEOTIDE SEQUENCE</scope>
    <source>
        <tissue evidence="4">Leaves</tissue>
    </source>
</reference>
<dbReference type="InterPro" id="IPR001563">
    <property type="entry name" value="Peptidase_S10"/>
</dbReference>
<keyword evidence="4" id="KW-0645">Protease</keyword>
<dbReference type="Pfam" id="PF00450">
    <property type="entry name" value="Peptidase_S10"/>
    <property type="match status" value="1"/>
</dbReference>
<proteinExistence type="inferred from homology"/>
<dbReference type="Gene3D" id="3.40.50.1820">
    <property type="entry name" value="alpha/beta hydrolase"/>
    <property type="match status" value="1"/>
</dbReference>
<accession>A0A396GW30</accession>
<evidence type="ECO:0000256" key="2">
    <source>
        <dbReference type="SAM" id="Phobius"/>
    </source>
</evidence>
<feature type="transmembrane region" description="Helical" evidence="2">
    <location>
        <begin position="123"/>
        <end position="143"/>
    </location>
</feature>
<feature type="signal peptide" evidence="3">
    <location>
        <begin position="1"/>
        <end position="23"/>
    </location>
</feature>
<dbReference type="EC" id="3.4.16.6" evidence="4"/>
<keyword evidence="2" id="KW-0472">Membrane</keyword>